<sequence>MEIVTSVKFNDNEKSSPNSFDYDIGILRQFSEKYDLKLHVYSKNPNMQLDAPENIIIDEPKYRLIEIPDIGRCDYAFIYHIVRNYDSLPEHLYFTKSNINDRILLDDVNHILFDYKYHFLNIGLHVKLQVYGDAPDFTGLPPLYPEDIENHCLSYKKNFECGTVRAYGFMDFFEMVFGCENKPPNTMVGVGFGHGPCFRVSRELILRHPKTVYEKLLDTFYPNRGHWDAAPDISIEEQLDTIGKLYHDSLLRFWTILFTYGTILEYETNFTTMVGFLL</sequence>
<proteinExistence type="predicted"/>
<organism evidence="1">
    <name type="scientific">viral metagenome</name>
    <dbReference type="NCBI Taxonomy" id="1070528"/>
    <lineage>
        <taxon>unclassified sequences</taxon>
        <taxon>metagenomes</taxon>
        <taxon>organismal metagenomes</taxon>
    </lineage>
</organism>
<name>A0A6C0H1Q8_9ZZZZ</name>
<dbReference type="AlphaFoldDB" id="A0A6C0H1Q8"/>
<reference evidence="1" key="1">
    <citation type="journal article" date="2020" name="Nature">
        <title>Giant virus diversity and host interactions through global metagenomics.</title>
        <authorList>
            <person name="Schulz F."/>
            <person name="Roux S."/>
            <person name="Paez-Espino D."/>
            <person name="Jungbluth S."/>
            <person name="Walsh D.A."/>
            <person name="Denef V.J."/>
            <person name="McMahon K.D."/>
            <person name="Konstantinidis K.T."/>
            <person name="Eloe-Fadrosh E.A."/>
            <person name="Kyrpides N.C."/>
            <person name="Woyke T."/>
        </authorList>
    </citation>
    <scope>NUCLEOTIDE SEQUENCE</scope>
    <source>
        <strain evidence="1">GVMAG-M-3300023179-59</strain>
    </source>
</reference>
<protein>
    <submittedName>
        <fullName evidence="1">Uncharacterized protein</fullName>
    </submittedName>
</protein>
<evidence type="ECO:0000313" key="1">
    <source>
        <dbReference type="EMBL" id="QHT74481.1"/>
    </source>
</evidence>
<dbReference type="EMBL" id="MN739850">
    <property type="protein sequence ID" value="QHT74481.1"/>
    <property type="molecule type" value="Genomic_DNA"/>
</dbReference>
<accession>A0A6C0H1Q8</accession>